<accession>A0A9D4G492</accession>
<gene>
    <name evidence="1" type="ORF">DPMN_137173</name>
</gene>
<comment type="caution">
    <text evidence="1">The sequence shown here is derived from an EMBL/GenBank/DDBJ whole genome shotgun (WGS) entry which is preliminary data.</text>
</comment>
<evidence type="ECO:0000313" key="2">
    <source>
        <dbReference type="Proteomes" id="UP000828390"/>
    </source>
</evidence>
<keyword evidence="2" id="KW-1185">Reference proteome</keyword>
<organism evidence="1 2">
    <name type="scientific">Dreissena polymorpha</name>
    <name type="common">Zebra mussel</name>
    <name type="synonym">Mytilus polymorpha</name>
    <dbReference type="NCBI Taxonomy" id="45954"/>
    <lineage>
        <taxon>Eukaryota</taxon>
        <taxon>Metazoa</taxon>
        <taxon>Spiralia</taxon>
        <taxon>Lophotrochozoa</taxon>
        <taxon>Mollusca</taxon>
        <taxon>Bivalvia</taxon>
        <taxon>Autobranchia</taxon>
        <taxon>Heteroconchia</taxon>
        <taxon>Euheterodonta</taxon>
        <taxon>Imparidentia</taxon>
        <taxon>Neoheterodontei</taxon>
        <taxon>Myida</taxon>
        <taxon>Dreissenoidea</taxon>
        <taxon>Dreissenidae</taxon>
        <taxon>Dreissena</taxon>
    </lineage>
</organism>
<protein>
    <submittedName>
        <fullName evidence="1">Uncharacterized protein</fullName>
    </submittedName>
</protein>
<dbReference type="Proteomes" id="UP000828390">
    <property type="component" value="Unassembled WGS sequence"/>
</dbReference>
<reference evidence="1" key="2">
    <citation type="submission" date="2020-11" db="EMBL/GenBank/DDBJ databases">
        <authorList>
            <person name="McCartney M.A."/>
            <person name="Auch B."/>
            <person name="Kono T."/>
            <person name="Mallez S."/>
            <person name="Becker A."/>
            <person name="Gohl D.M."/>
            <person name="Silverstein K.A.T."/>
            <person name="Koren S."/>
            <person name="Bechman K.B."/>
            <person name="Herman A."/>
            <person name="Abrahante J.E."/>
            <person name="Garbe J."/>
        </authorList>
    </citation>
    <scope>NUCLEOTIDE SEQUENCE</scope>
    <source>
        <strain evidence="1">Duluth1</strain>
        <tissue evidence="1">Whole animal</tissue>
    </source>
</reference>
<sequence length="112" mass="13371">MKGCVFHWSRAVWRRVQHESLSEVYRRRGGVFKYIRMLMALQFLPTPHIPHAFETLGLRATTDATRRLVAYISRKWVHGGSFEPRDWSVFRQDVRSNKDLEGIYIYIYINII</sequence>
<reference evidence="1" key="1">
    <citation type="journal article" date="2019" name="bioRxiv">
        <title>The Genome of the Zebra Mussel, Dreissena polymorpha: A Resource for Invasive Species Research.</title>
        <authorList>
            <person name="McCartney M.A."/>
            <person name="Auch B."/>
            <person name="Kono T."/>
            <person name="Mallez S."/>
            <person name="Zhang Y."/>
            <person name="Obille A."/>
            <person name="Becker A."/>
            <person name="Abrahante J.E."/>
            <person name="Garbe J."/>
            <person name="Badalamenti J.P."/>
            <person name="Herman A."/>
            <person name="Mangelson H."/>
            <person name="Liachko I."/>
            <person name="Sullivan S."/>
            <person name="Sone E.D."/>
            <person name="Koren S."/>
            <person name="Silverstein K.A.T."/>
            <person name="Beckman K.B."/>
            <person name="Gohl D.M."/>
        </authorList>
    </citation>
    <scope>NUCLEOTIDE SEQUENCE</scope>
    <source>
        <strain evidence="1">Duluth1</strain>
        <tissue evidence="1">Whole animal</tissue>
    </source>
</reference>
<dbReference type="EMBL" id="JAIWYP010000006">
    <property type="protein sequence ID" value="KAH3808814.1"/>
    <property type="molecule type" value="Genomic_DNA"/>
</dbReference>
<name>A0A9D4G492_DREPO</name>
<dbReference type="AlphaFoldDB" id="A0A9D4G492"/>
<proteinExistence type="predicted"/>
<evidence type="ECO:0000313" key="1">
    <source>
        <dbReference type="EMBL" id="KAH3808814.1"/>
    </source>
</evidence>